<organism evidence="1 2">
    <name type="scientific">Frankia casuarinae (strain DSM 45818 / CECT 9043 / HFP020203 / CcI3)</name>
    <dbReference type="NCBI Taxonomy" id="106370"/>
    <lineage>
        <taxon>Bacteria</taxon>
        <taxon>Bacillati</taxon>
        <taxon>Actinomycetota</taxon>
        <taxon>Actinomycetes</taxon>
        <taxon>Frankiales</taxon>
        <taxon>Frankiaceae</taxon>
        <taxon>Frankia</taxon>
    </lineage>
</organism>
<dbReference type="EMBL" id="CP000249">
    <property type="protein sequence ID" value="ABD10907.1"/>
    <property type="molecule type" value="Genomic_DNA"/>
</dbReference>
<dbReference type="Proteomes" id="UP000001937">
    <property type="component" value="Chromosome"/>
</dbReference>
<proteinExistence type="predicted"/>
<dbReference type="AlphaFoldDB" id="Q2JCT5"/>
<dbReference type="eggNOG" id="COG5659">
    <property type="taxonomic scope" value="Bacteria"/>
</dbReference>
<protein>
    <submittedName>
        <fullName evidence="1">Uncharacterized protein</fullName>
    </submittedName>
</protein>
<name>Q2JCT5_FRACC</name>
<keyword evidence="2" id="KW-1185">Reference proteome</keyword>
<dbReference type="STRING" id="106370.Francci3_1531"/>
<sequence>MAVWEAGLDRGPGSVRRGGGAPTAGFATKPLLALDMIRRFWLAHRELGWVAGDEVYGANAELRDWLEEQMIPFSSNEIRHVLALFGQTAIPAAMITWWSDWRRRHQARARLYHFQTRIRANQSAVARAATT</sequence>
<gene>
    <name evidence="1" type="ordered locus">Francci3_1531</name>
</gene>
<dbReference type="KEGG" id="fra:Francci3_1531"/>
<evidence type="ECO:0000313" key="1">
    <source>
        <dbReference type="EMBL" id="ABD10907.1"/>
    </source>
</evidence>
<dbReference type="HOGENOM" id="CLU_1924492_0_0_11"/>
<reference evidence="1 2" key="1">
    <citation type="journal article" date="2007" name="Genome Res.">
        <title>Genome characteristics of facultatively symbiotic Frankia sp. strains reflect host range and host plant biogeography.</title>
        <authorList>
            <person name="Normand P."/>
            <person name="Lapierre P."/>
            <person name="Tisa L.S."/>
            <person name="Gogarten J.P."/>
            <person name="Alloisio N."/>
            <person name="Bagnarol E."/>
            <person name="Bassi C.A."/>
            <person name="Berry A.M."/>
            <person name="Bickhart D.M."/>
            <person name="Choisne N."/>
            <person name="Couloux A."/>
            <person name="Cournoyer B."/>
            <person name="Cruveiller S."/>
            <person name="Daubin V."/>
            <person name="Demange N."/>
            <person name="Francino M.P."/>
            <person name="Goltsman E."/>
            <person name="Huang Y."/>
            <person name="Kopp O.R."/>
            <person name="Labarre L."/>
            <person name="Lapidus A."/>
            <person name="Lavire C."/>
            <person name="Marechal J."/>
            <person name="Martinez M."/>
            <person name="Mastronunzio J.E."/>
            <person name="Mullin B.C."/>
            <person name="Niemann J."/>
            <person name="Pujic P."/>
            <person name="Rawnsley T."/>
            <person name="Rouy Z."/>
            <person name="Schenowitz C."/>
            <person name="Sellstedt A."/>
            <person name="Tavares F."/>
            <person name="Tomkins J.P."/>
            <person name="Vallenet D."/>
            <person name="Valverde C."/>
            <person name="Wall L.G."/>
            <person name="Wang Y."/>
            <person name="Medigue C."/>
            <person name="Benson D.R."/>
        </authorList>
    </citation>
    <scope>NUCLEOTIDE SEQUENCE [LARGE SCALE GENOMIC DNA]</scope>
    <source>
        <strain evidence="2">DSM 45818 / CECT 9043 / CcI3</strain>
    </source>
</reference>
<evidence type="ECO:0000313" key="2">
    <source>
        <dbReference type="Proteomes" id="UP000001937"/>
    </source>
</evidence>
<accession>Q2JCT5</accession>